<dbReference type="EMBL" id="LAZR01006663">
    <property type="protein sequence ID" value="KKM90504.1"/>
    <property type="molecule type" value="Genomic_DNA"/>
</dbReference>
<comment type="caution">
    <text evidence="2">The sequence shown here is derived from an EMBL/GenBank/DDBJ whole genome shotgun (WGS) entry which is preliminary data.</text>
</comment>
<feature type="region of interest" description="Disordered" evidence="1">
    <location>
        <begin position="66"/>
        <end position="90"/>
    </location>
</feature>
<protein>
    <submittedName>
        <fullName evidence="2">Uncharacterized protein</fullName>
    </submittedName>
</protein>
<proteinExistence type="predicted"/>
<evidence type="ECO:0000256" key="1">
    <source>
        <dbReference type="SAM" id="MobiDB-lite"/>
    </source>
</evidence>
<name>A0A0F9L6R6_9ZZZZ</name>
<evidence type="ECO:0000313" key="2">
    <source>
        <dbReference type="EMBL" id="KKM90504.1"/>
    </source>
</evidence>
<reference evidence="2" key="1">
    <citation type="journal article" date="2015" name="Nature">
        <title>Complex archaea that bridge the gap between prokaryotes and eukaryotes.</title>
        <authorList>
            <person name="Spang A."/>
            <person name="Saw J.H."/>
            <person name="Jorgensen S.L."/>
            <person name="Zaremba-Niedzwiedzka K."/>
            <person name="Martijn J."/>
            <person name="Lind A.E."/>
            <person name="van Eijk R."/>
            <person name="Schleper C."/>
            <person name="Guy L."/>
            <person name="Ettema T.J."/>
        </authorList>
    </citation>
    <scope>NUCLEOTIDE SEQUENCE</scope>
</reference>
<dbReference type="AlphaFoldDB" id="A0A0F9L6R6"/>
<organism evidence="2">
    <name type="scientific">marine sediment metagenome</name>
    <dbReference type="NCBI Taxonomy" id="412755"/>
    <lineage>
        <taxon>unclassified sequences</taxon>
        <taxon>metagenomes</taxon>
        <taxon>ecological metagenomes</taxon>
    </lineage>
</organism>
<accession>A0A0F9L6R6</accession>
<gene>
    <name evidence="2" type="ORF">LCGC14_1237990</name>
</gene>
<sequence length="137" mass="15631">MIMTKEEFRAKIESGEAVKFGRYTFQKHGADYCFFGESAEIYESFDELWGRVHSFILHGVDYSRKDKSRNRRLNNPPAGDPPALDYDPRKFNPTSTCEDSVVANYYGPGQDLVLWSNPGTRVTAVNPLAMRADDKQK</sequence>